<evidence type="ECO:0000259" key="3">
    <source>
        <dbReference type="PROSITE" id="PS50801"/>
    </source>
</evidence>
<protein>
    <recommendedName>
        <fullName evidence="2">Anti-sigma factor antagonist</fullName>
    </recommendedName>
</protein>
<organism evidence="4 5">
    <name type="scientific">Aerophobetes bacterium</name>
    <dbReference type="NCBI Taxonomy" id="2030807"/>
    <lineage>
        <taxon>Bacteria</taxon>
        <taxon>Candidatus Aerophobota</taxon>
    </lineage>
</organism>
<comment type="caution">
    <text evidence="4">The sequence shown here is derived from an EMBL/GenBank/DDBJ whole genome shotgun (WGS) entry which is preliminary data.</text>
</comment>
<dbReference type="Gene3D" id="3.30.750.24">
    <property type="entry name" value="STAS domain"/>
    <property type="match status" value="1"/>
</dbReference>
<dbReference type="AlphaFoldDB" id="A0A2A4X7F1"/>
<dbReference type="InterPro" id="IPR002645">
    <property type="entry name" value="STAS_dom"/>
</dbReference>
<reference evidence="5" key="1">
    <citation type="submission" date="2017-08" db="EMBL/GenBank/DDBJ databases">
        <title>A dynamic microbial community with high functional redundancy inhabits the cold, oxic subseafloor aquifer.</title>
        <authorList>
            <person name="Tully B.J."/>
            <person name="Wheat C.G."/>
            <person name="Glazer B.T."/>
            <person name="Huber J.A."/>
        </authorList>
    </citation>
    <scope>NUCLEOTIDE SEQUENCE [LARGE SCALE GENOMIC DNA]</scope>
</reference>
<comment type="similarity">
    <text evidence="1 2">Belongs to the anti-sigma-factor antagonist family.</text>
</comment>
<dbReference type="InterPro" id="IPR036513">
    <property type="entry name" value="STAS_dom_sf"/>
</dbReference>
<dbReference type="InterPro" id="IPR003658">
    <property type="entry name" value="Anti-sigma_ant"/>
</dbReference>
<dbReference type="PANTHER" id="PTHR33495">
    <property type="entry name" value="ANTI-SIGMA FACTOR ANTAGONIST TM_1081-RELATED-RELATED"/>
    <property type="match status" value="1"/>
</dbReference>
<dbReference type="PANTHER" id="PTHR33495:SF14">
    <property type="entry name" value="ANTI-SIGMA FACTOR ANTAGONIST"/>
    <property type="match status" value="1"/>
</dbReference>
<sequence length="113" mass="12625">MGTGLTIHIEEERDLTVFRIDGRLDASNAPLLERKLREMMDGGKSKILLDFAKVDYLSSAGMRVLLWATKTLNESGHLAITLIGEEVMEIIKMAGFDTILHIYATEQKAIDAF</sequence>
<evidence type="ECO:0000256" key="1">
    <source>
        <dbReference type="ARBA" id="ARBA00009013"/>
    </source>
</evidence>
<dbReference type="Proteomes" id="UP000218775">
    <property type="component" value="Unassembled WGS sequence"/>
</dbReference>
<feature type="domain" description="STAS" evidence="3">
    <location>
        <begin position="5"/>
        <end position="113"/>
    </location>
</feature>
<dbReference type="EMBL" id="NVUK01000005">
    <property type="protein sequence ID" value="PCI78490.1"/>
    <property type="molecule type" value="Genomic_DNA"/>
</dbReference>
<evidence type="ECO:0000256" key="2">
    <source>
        <dbReference type="RuleBase" id="RU003749"/>
    </source>
</evidence>
<dbReference type="CDD" id="cd07043">
    <property type="entry name" value="STAS_anti-anti-sigma_factors"/>
    <property type="match status" value="1"/>
</dbReference>
<evidence type="ECO:0000313" key="4">
    <source>
        <dbReference type="EMBL" id="PCI78490.1"/>
    </source>
</evidence>
<dbReference type="SUPFAM" id="SSF52091">
    <property type="entry name" value="SpoIIaa-like"/>
    <property type="match status" value="1"/>
</dbReference>
<dbReference type="Pfam" id="PF01740">
    <property type="entry name" value="STAS"/>
    <property type="match status" value="1"/>
</dbReference>
<dbReference type="GO" id="GO:0043856">
    <property type="term" value="F:anti-sigma factor antagonist activity"/>
    <property type="evidence" value="ECO:0007669"/>
    <property type="project" value="InterPro"/>
</dbReference>
<accession>A0A2A4X7F1</accession>
<gene>
    <name evidence="4" type="ORF">COB21_00570</name>
</gene>
<name>A0A2A4X7F1_UNCAE</name>
<proteinExistence type="inferred from homology"/>
<dbReference type="PROSITE" id="PS50801">
    <property type="entry name" value="STAS"/>
    <property type="match status" value="1"/>
</dbReference>
<dbReference type="NCBIfam" id="TIGR00377">
    <property type="entry name" value="ant_ant_sig"/>
    <property type="match status" value="1"/>
</dbReference>
<evidence type="ECO:0000313" key="5">
    <source>
        <dbReference type="Proteomes" id="UP000218775"/>
    </source>
</evidence>